<evidence type="ECO:0000256" key="3">
    <source>
        <dbReference type="ARBA" id="ARBA00022694"/>
    </source>
</evidence>
<feature type="active site" description="Proton donor" evidence="8">
    <location>
        <position position="54"/>
    </location>
</feature>
<evidence type="ECO:0000259" key="9">
    <source>
        <dbReference type="PROSITE" id="PS51747"/>
    </source>
</evidence>
<name>A0A2A6ZBH0_9FIRM</name>
<feature type="binding site" evidence="8">
    <location>
        <position position="85"/>
    </location>
    <ligand>
        <name>Zn(2+)</name>
        <dbReference type="ChEBI" id="CHEBI:29105"/>
        <note>catalytic</note>
    </ligand>
</feature>
<dbReference type="Proteomes" id="UP000220752">
    <property type="component" value="Unassembled WGS sequence"/>
</dbReference>
<dbReference type="InterPro" id="IPR028883">
    <property type="entry name" value="tRNA_aden_deaminase"/>
</dbReference>
<dbReference type="CDD" id="cd01285">
    <property type="entry name" value="nucleoside_deaminase"/>
    <property type="match status" value="1"/>
</dbReference>
<proteinExistence type="inferred from homology"/>
<evidence type="ECO:0000256" key="5">
    <source>
        <dbReference type="ARBA" id="ARBA00022801"/>
    </source>
</evidence>
<accession>A0A2A6ZBH0</accession>
<gene>
    <name evidence="8" type="primary">tadA</name>
    <name evidence="10" type="ORF">CGS46_06360</name>
</gene>
<keyword evidence="5 8" id="KW-0378">Hydrolase</keyword>
<dbReference type="InterPro" id="IPR016192">
    <property type="entry name" value="APOBEC/CMP_deaminase_Zn-bd"/>
</dbReference>
<comment type="similarity">
    <text evidence="1">Belongs to the cytidine and deoxycytidylate deaminase family. ADAT2 subfamily.</text>
</comment>
<evidence type="ECO:0000313" key="10">
    <source>
        <dbReference type="EMBL" id="PDX58729.1"/>
    </source>
</evidence>
<dbReference type="InterPro" id="IPR002125">
    <property type="entry name" value="CMP_dCMP_dom"/>
</dbReference>
<comment type="catalytic activity">
    <reaction evidence="7 8">
        <text>adenosine(34) in tRNA + H2O + H(+) = inosine(34) in tRNA + NH4(+)</text>
        <dbReference type="Rhea" id="RHEA:43168"/>
        <dbReference type="Rhea" id="RHEA-COMP:10373"/>
        <dbReference type="Rhea" id="RHEA-COMP:10374"/>
        <dbReference type="ChEBI" id="CHEBI:15377"/>
        <dbReference type="ChEBI" id="CHEBI:15378"/>
        <dbReference type="ChEBI" id="CHEBI:28938"/>
        <dbReference type="ChEBI" id="CHEBI:74411"/>
        <dbReference type="ChEBI" id="CHEBI:82852"/>
        <dbReference type="EC" id="3.5.4.33"/>
    </reaction>
</comment>
<dbReference type="GO" id="GO:0008270">
    <property type="term" value="F:zinc ion binding"/>
    <property type="evidence" value="ECO:0007669"/>
    <property type="project" value="UniProtKB-UniRule"/>
</dbReference>
<feature type="domain" description="CMP/dCMP-type deaminase" evidence="9">
    <location>
        <begin position="1"/>
        <end position="133"/>
    </location>
</feature>
<dbReference type="AlphaFoldDB" id="A0A2A6ZBH0"/>
<dbReference type="Gene3D" id="3.40.140.10">
    <property type="entry name" value="Cytidine Deaminase, domain 2"/>
    <property type="match status" value="1"/>
</dbReference>
<comment type="function">
    <text evidence="8">Catalyzes the deamination of adenosine to inosine at the wobble position 34 of tRNA(Arg2).</text>
</comment>
<keyword evidence="6 8" id="KW-0862">Zinc</keyword>
<feature type="binding site" evidence="8">
    <location>
        <position position="82"/>
    </location>
    <ligand>
        <name>Zn(2+)</name>
        <dbReference type="ChEBI" id="CHEBI:29105"/>
        <note>catalytic</note>
    </ligand>
</feature>
<dbReference type="EC" id="3.5.4.33" evidence="8"/>
<keyword evidence="4 8" id="KW-0479">Metal-binding</keyword>
<feature type="binding site" evidence="8">
    <location>
        <position position="52"/>
    </location>
    <ligand>
        <name>Zn(2+)</name>
        <dbReference type="ChEBI" id="CHEBI:29105"/>
        <note>catalytic</note>
    </ligand>
</feature>
<evidence type="ECO:0000256" key="4">
    <source>
        <dbReference type="ARBA" id="ARBA00022723"/>
    </source>
</evidence>
<dbReference type="GO" id="GO:0002100">
    <property type="term" value="P:tRNA wobble adenosine to inosine editing"/>
    <property type="evidence" value="ECO:0007669"/>
    <property type="project" value="UniProtKB-UniRule"/>
</dbReference>
<organism evidence="10 11">
    <name type="scientific">Faecalibacterium langellae</name>
    <dbReference type="NCBI Taxonomy" id="3435293"/>
    <lineage>
        <taxon>Bacteria</taxon>
        <taxon>Bacillati</taxon>
        <taxon>Bacillota</taxon>
        <taxon>Clostridia</taxon>
        <taxon>Eubacteriales</taxon>
        <taxon>Oscillospiraceae</taxon>
        <taxon>Faecalibacterium</taxon>
    </lineage>
</organism>
<keyword evidence="11" id="KW-1185">Reference proteome</keyword>
<dbReference type="PROSITE" id="PS51747">
    <property type="entry name" value="CYT_DCMP_DEAMINASES_2"/>
    <property type="match status" value="1"/>
</dbReference>
<dbReference type="EMBL" id="NMTQ01000022">
    <property type="protein sequence ID" value="PDX58729.1"/>
    <property type="molecule type" value="Genomic_DNA"/>
</dbReference>
<dbReference type="InterPro" id="IPR016193">
    <property type="entry name" value="Cytidine_deaminase-like"/>
</dbReference>
<dbReference type="Pfam" id="PF14437">
    <property type="entry name" value="MafB19-deam"/>
    <property type="match status" value="1"/>
</dbReference>
<dbReference type="GO" id="GO:0052717">
    <property type="term" value="F:tRNA-specific adenosine-34 deaminase activity"/>
    <property type="evidence" value="ECO:0007669"/>
    <property type="project" value="UniProtKB-UniRule"/>
</dbReference>
<protein>
    <recommendedName>
        <fullName evidence="8">tRNA-specific adenosine deaminase</fullName>
        <ecNumber evidence="8">3.5.4.33</ecNumber>
    </recommendedName>
</protein>
<evidence type="ECO:0000256" key="7">
    <source>
        <dbReference type="ARBA" id="ARBA00048045"/>
    </source>
</evidence>
<comment type="subunit">
    <text evidence="2 8">Homodimer.</text>
</comment>
<dbReference type="FunFam" id="3.40.140.10:FF:000005">
    <property type="entry name" value="tRNA-specific adenosine deaminase"/>
    <property type="match status" value="1"/>
</dbReference>
<dbReference type="SUPFAM" id="SSF53927">
    <property type="entry name" value="Cytidine deaminase-like"/>
    <property type="match status" value="1"/>
</dbReference>
<dbReference type="PROSITE" id="PS00903">
    <property type="entry name" value="CYT_DCMP_DEAMINASES_1"/>
    <property type="match status" value="1"/>
</dbReference>
<reference evidence="10 11" key="1">
    <citation type="journal article" date="2017" name="Front. Microbiol.">
        <title>New Insights into the Diversity of the Genus Faecalibacterium.</title>
        <authorList>
            <person name="Benevides L."/>
            <person name="Burman S."/>
            <person name="Martin R."/>
            <person name="Robert V."/>
            <person name="Thomas M."/>
            <person name="Miquel S."/>
            <person name="Chain F."/>
            <person name="Sokol H."/>
            <person name="Bermudez-Humaran L.G."/>
            <person name="Morrison M."/>
            <person name="Langella P."/>
            <person name="Azevedo V.A."/>
            <person name="Chatel J.M."/>
            <person name="Soares S."/>
        </authorList>
    </citation>
    <scope>NUCLEOTIDE SEQUENCE [LARGE SCALE GENOMIC DNA]</scope>
    <source>
        <strain evidence="11">CNCM I-4540</strain>
    </source>
</reference>
<comment type="cofactor">
    <cofactor evidence="8">
        <name>Zn(2+)</name>
        <dbReference type="ChEBI" id="CHEBI:29105"/>
    </cofactor>
    <text evidence="8">Binds 1 zinc ion per subunit.</text>
</comment>
<evidence type="ECO:0000256" key="8">
    <source>
        <dbReference type="HAMAP-Rule" id="MF_00972"/>
    </source>
</evidence>
<evidence type="ECO:0000313" key="11">
    <source>
        <dbReference type="Proteomes" id="UP000220752"/>
    </source>
</evidence>
<keyword evidence="3 8" id="KW-0819">tRNA processing</keyword>
<comment type="caution">
    <text evidence="10">The sequence shown here is derived from an EMBL/GenBank/DDBJ whole genome shotgun (WGS) entry which is preliminary data.</text>
</comment>
<sequence length="160" mass="17400">MTDSELMGLALEEARKAAALGEVPVGAVVARNGEVVAAAHNTRETEKNALHHAELLAIDAACKKLGGWRLWECELFVTLEPCPMCAGAIINSRIRRVVYGAADTKAGCCGSVTDLFAMPFNHHPVVEQGLRAEEAQELLQVFFKDLRARLAARPKWKPPV</sequence>
<evidence type="ECO:0000256" key="6">
    <source>
        <dbReference type="ARBA" id="ARBA00022833"/>
    </source>
</evidence>
<evidence type="ECO:0000256" key="1">
    <source>
        <dbReference type="ARBA" id="ARBA00010669"/>
    </source>
</evidence>
<dbReference type="PANTHER" id="PTHR11079">
    <property type="entry name" value="CYTOSINE DEAMINASE FAMILY MEMBER"/>
    <property type="match status" value="1"/>
</dbReference>
<evidence type="ECO:0000256" key="2">
    <source>
        <dbReference type="ARBA" id="ARBA00011738"/>
    </source>
</evidence>
<dbReference type="PANTHER" id="PTHR11079:SF202">
    <property type="entry name" value="TRNA-SPECIFIC ADENOSINE DEAMINASE"/>
    <property type="match status" value="1"/>
</dbReference>
<dbReference type="HAMAP" id="MF_00972">
    <property type="entry name" value="tRNA_aden_deaminase"/>
    <property type="match status" value="1"/>
</dbReference>
<dbReference type="InterPro" id="IPR058535">
    <property type="entry name" value="MafB19-deam"/>
</dbReference>